<evidence type="ECO:0000256" key="4">
    <source>
        <dbReference type="ARBA" id="ARBA00024063"/>
    </source>
</evidence>
<organism evidence="6 7">
    <name type="scientific">bacterium (Candidatus Gribaldobacteria) CG23_combo_of_CG06-09_8_20_14_all_37_87_8</name>
    <dbReference type="NCBI Taxonomy" id="2014278"/>
    <lineage>
        <taxon>Bacteria</taxon>
        <taxon>Candidatus Gribaldobacteria</taxon>
    </lineage>
</organism>
<sequence>MPKRSSKSSKVVYIGMRADLIHNGHIKILEIARGYGEVIVGLLTDEAIATYKRAPLLKYEQRKQIVENLLGVSKVIPQKTLDYVENLRKIKPDIVVHGDDWRTGVQRETRERVVNALKEWGGTLVEPKYDPHILSITPEDYLFSQGVSPMHRLRELRRLLSFKPLIRILEAYNGLSGLIAEKAKVIKGEKTLEFDGIWESSLTDSVSKGKPDIATVDVTSRIQTIEQILEVTTKPLIVDGDNGGLIEHFVFTVKSLERLGVSAVIIEDKIGSKRNSLFGTDVYQEQDTIADFCEKINCGKKAQVTDDFMIIARIESLILKIGIEDALKRAKAYIDAGADGIMIHSKEKTPEEIFEFCEKYKKIKFRVPLVAVPSTYSSVREKQLEKAGVRIVIYANQLLRSAYPAMVNAAESILRHGRAQEADRKYCISVAEVLKLIPGAN</sequence>
<proteinExistence type="predicted"/>
<dbReference type="EMBL" id="PCSB01000070">
    <property type="protein sequence ID" value="PIP31490.1"/>
    <property type="molecule type" value="Genomic_DNA"/>
</dbReference>
<dbReference type="InterPro" id="IPR015813">
    <property type="entry name" value="Pyrv/PenolPyrv_kinase-like_dom"/>
</dbReference>
<dbReference type="AlphaFoldDB" id="A0A2G9ZFY4"/>
<evidence type="ECO:0000313" key="6">
    <source>
        <dbReference type="EMBL" id="PIP31490.1"/>
    </source>
</evidence>
<dbReference type="CDD" id="cd00377">
    <property type="entry name" value="ICL_PEPM"/>
    <property type="match status" value="1"/>
</dbReference>
<dbReference type="Proteomes" id="UP000230447">
    <property type="component" value="Unassembled WGS sequence"/>
</dbReference>
<accession>A0A2G9ZFY4</accession>
<dbReference type="PANTHER" id="PTHR43793:SF1">
    <property type="entry name" value="FAD SYNTHASE"/>
    <property type="match status" value="1"/>
</dbReference>
<dbReference type="NCBIfam" id="TIGR02320">
    <property type="entry name" value="PEP_mutase"/>
    <property type="match status" value="1"/>
</dbReference>
<dbReference type="InterPro" id="IPR050385">
    <property type="entry name" value="Archaeal_FAD_synthase"/>
</dbReference>
<evidence type="ECO:0000256" key="2">
    <source>
        <dbReference type="ARBA" id="ARBA00022695"/>
    </source>
</evidence>
<dbReference type="InterPro" id="IPR004821">
    <property type="entry name" value="Cyt_trans-like"/>
</dbReference>
<evidence type="ECO:0000256" key="3">
    <source>
        <dbReference type="ARBA" id="ARBA00023235"/>
    </source>
</evidence>
<keyword evidence="3" id="KW-0413">Isomerase</keyword>
<dbReference type="InterPro" id="IPR039556">
    <property type="entry name" value="ICL/PEPM"/>
</dbReference>
<name>A0A2G9ZFY4_9BACT</name>
<dbReference type="GO" id="GO:0016779">
    <property type="term" value="F:nucleotidyltransferase activity"/>
    <property type="evidence" value="ECO:0007669"/>
    <property type="project" value="UniProtKB-KW"/>
</dbReference>
<dbReference type="SUPFAM" id="SSF51621">
    <property type="entry name" value="Phosphoenolpyruvate/pyruvate domain"/>
    <property type="match status" value="1"/>
</dbReference>
<feature type="domain" description="Cytidyltransferase-like" evidence="5">
    <location>
        <begin position="18"/>
        <end position="110"/>
    </location>
</feature>
<dbReference type="InterPro" id="IPR014729">
    <property type="entry name" value="Rossmann-like_a/b/a_fold"/>
</dbReference>
<evidence type="ECO:0000256" key="1">
    <source>
        <dbReference type="ARBA" id="ARBA00022679"/>
    </source>
</evidence>
<reference evidence="6 7" key="1">
    <citation type="submission" date="2017-09" db="EMBL/GenBank/DDBJ databases">
        <title>Depth-based differentiation of microbial function through sediment-hosted aquifers and enrichment of novel symbionts in the deep terrestrial subsurface.</title>
        <authorList>
            <person name="Probst A.J."/>
            <person name="Ladd B."/>
            <person name="Jarett J.K."/>
            <person name="Geller-Mcgrath D.E."/>
            <person name="Sieber C.M."/>
            <person name="Emerson J.B."/>
            <person name="Anantharaman K."/>
            <person name="Thomas B.C."/>
            <person name="Malmstrom R."/>
            <person name="Stieglmeier M."/>
            <person name="Klingl A."/>
            <person name="Woyke T."/>
            <person name="Ryan C.M."/>
            <person name="Banfield J.F."/>
        </authorList>
    </citation>
    <scope>NUCLEOTIDE SEQUENCE [LARGE SCALE GENOMIC DNA]</scope>
    <source>
        <strain evidence="6">CG23_combo_of_CG06-09_8_20_14_all_37_87_8</strain>
    </source>
</reference>
<keyword evidence="2" id="KW-0548">Nucleotidyltransferase</keyword>
<keyword evidence="1" id="KW-0808">Transferase</keyword>
<dbReference type="Gene3D" id="3.40.50.620">
    <property type="entry name" value="HUPs"/>
    <property type="match status" value="1"/>
</dbReference>
<dbReference type="EC" id="5.4.2.9" evidence="4"/>
<evidence type="ECO:0000313" key="7">
    <source>
        <dbReference type="Proteomes" id="UP000230447"/>
    </source>
</evidence>
<dbReference type="NCBIfam" id="TIGR00125">
    <property type="entry name" value="cyt_tran_rel"/>
    <property type="match status" value="1"/>
</dbReference>
<dbReference type="Pfam" id="PF01467">
    <property type="entry name" value="CTP_transf_like"/>
    <property type="match status" value="1"/>
</dbReference>
<dbReference type="Gene3D" id="3.20.20.60">
    <property type="entry name" value="Phosphoenolpyruvate-binding domains"/>
    <property type="match status" value="1"/>
</dbReference>
<keyword evidence="6" id="KW-0670">Pyruvate</keyword>
<dbReference type="PANTHER" id="PTHR43793">
    <property type="entry name" value="FAD SYNTHASE"/>
    <property type="match status" value="1"/>
</dbReference>
<dbReference type="SUPFAM" id="SSF52374">
    <property type="entry name" value="Nucleotidylyl transferase"/>
    <property type="match status" value="1"/>
</dbReference>
<protein>
    <recommendedName>
        <fullName evidence="4">phosphoenolpyruvate mutase</fullName>
        <ecNumber evidence="4">5.4.2.9</ecNumber>
    </recommendedName>
</protein>
<evidence type="ECO:0000259" key="5">
    <source>
        <dbReference type="Pfam" id="PF01467"/>
    </source>
</evidence>
<dbReference type="InterPro" id="IPR012698">
    <property type="entry name" value="PEnolPyrv_PMutase_core"/>
</dbReference>
<gene>
    <name evidence="6" type="primary">aepX</name>
    <name evidence="6" type="ORF">COX24_03395</name>
</gene>
<dbReference type="InterPro" id="IPR040442">
    <property type="entry name" value="Pyrv_kinase-like_dom_sf"/>
</dbReference>
<comment type="caution">
    <text evidence="6">The sequence shown here is derived from an EMBL/GenBank/DDBJ whole genome shotgun (WGS) entry which is preliminary data.</text>
</comment>
<dbReference type="GO" id="GO:0050188">
    <property type="term" value="F:phosphoenolpyruvate mutase activity"/>
    <property type="evidence" value="ECO:0007669"/>
    <property type="project" value="UniProtKB-EC"/>
</dbReference>
<dbReference type="Pfam" id="PF13714">
    <property type="entry name" value="PEP_mutase"/>
    <property type="match status" value="1"/>
</dbReference>